<dbReference type="Pfam" id="PF01266">
    <property type="entry name" value="DAO"/>
    <property type="match status" value="1"/>
</dbReference>
<name>A0A2S3R3D1_VIBVL</name>
<accession>A0A2S3R3D1</accession>
<evidence type="ECO:0000313" key="3">
    <source>
        <dbReference type="EMBL" id="POB48211.1"/>
    </source>
</evidence>
<keyword evidence="1" id="KW-0560">Oxidoreductase</keyword>
<dbReference type="InterPro" id="IPR036188">
    <property type="entry name" value="FAD/NAD-bd_sf"/>
</dbReference>
<evidence type="ECO:0000256" key="1">
    <source>
        <dbReference type="ARBA" id="ARBA00023002"/>
    </source>
</evidence>
<proteinExistence type="predicted"/>
<evidence type="ECO:0000259" key="2">
    <source>
        <dbReference type="Pfam" id="PF01266"/>
    </source>
</evidence>
<protein>
    <submittedName>
        <fullName evidence="3">FAD-dependent oxidoreductase</fullName>
    </submittedName>
</protein>
<feature type="domain" description="FAD dependent oxidoreductase" evidence="2">
    <location>
        <begin position="13"/>
        <end position="329"/>
    </location>
</feature>
<dbReference type="SUPFAM" id="SSF51905">
    <property type="entry name" value="FAD/NAD(P)-binding domain"/>
    <property type="match status" value="1"/>
</dbReference>
<dbReference type="Proteomes" id="UP000237466">
    <property type="component" value="Unassembled WGS sequence"/>
</dbReference>
<dbReference type="Gene3D" id="3.50.50.60">
    <property type="entry name" value="FAD/NAD(P)-binding domain"/>
    <property type="match status" value="1"/>
</dbReference>
<dbReference type="RefSeq" id="WP_015727915.1">
    <property type="nucleotide sequence ID" value="NZ_JACGMD010000005.1"/>
</dbReference>
<comment type="caution">
    <text evidence="3">The sequence shown here is derived from an EMBL/GenBank/DDBJ whole genome shotgun (WGS) entry which is preliminary data.</text>
</comment>
<reference evidence="3 4" key="1">
    <citation type="journal article" date="2018" name="Front. Microbiol.">
        <title>Phylogeny of Vibrio vulnificus from the Analysis of the Core-Genome: Implications for Intra-Species Taxonomy.</title>
        <authorList>
            <person name="Roig F.J."/>
            <person name="Gonzalez-Candelas F."/>
            <person name="Sanjuan E."/>
            <person name="Fouz B."/>
            <person name="Feil E.J."/>
            <person name="Llorens C."/>
            <person name="Baker-Austin C."/>
            <person name="Oliver J.D."/>
            <person name="Danin-Poleg Y."/>
            <person name="Gibas C.J."/>
            <person name="Kashi Y."/>
            <person name="Gulig P.A."/>
            <person name="Morrison S.S."/>
            <person name="Amaro C."/>
        </authorList>
    </citation>
    <scope>NUCLEOTIDE SEQUENCE [LARGE SCALE GENOMIC DNA]</scope>
    <source>
        <strain evidence="3 4">CECT4608</strain>
    </source>
</reference>
<sequence length="481" mass="53185">MNKLNTPNCDTHIAVVGGGVAGATAAIHFSELGYKVTLLEKGPSLVNGPPICHLHAGGNLYREISTEQCIELLRQSIESVRLFPHSINIRPTVIAIPHSDDGEPNDLLPRLAAVATEYKALVEQDCRNQVLGKPEDYYKLYSRDQLAALASMTQPMNPRSMDEWMIPFAKHADLNSLKYPVVMVQEYGWSVFRLSAIASLALDKFPATEVRCNSELRTCQWDGKQWQLTLSNTSQPLTVDYLVNACGFETGTLDDHIGVKTQRLVEFKAAYVTQWPKCNEEWPEVIFHGPRGTPQGMAQLTPYGDGYFQLHGMTQDITLFKDGLVSSEEGSSQPRLPLQYVKKIQQGWNKEILISRTQGAIEHMSQFVPTFSDAQAAGKALFGAQQIPGNDVTLRAADVSFSANNYACIEIVKASSTLQAAQKTAQHWFGVTPSLDIERQHPVTLTLSPQEIEEKAIELAQLRGYPVALAKTTGEGLYKNP</sequence>
<evidence type="ECO:0000313" key="4">
    <source>
        <dbReference type="Proteomes" id="UP000237466"/>
    </source>
</evidence>
<dbReference type="AlphaFoldDB" id="A0A2S3R3D1"/>
<gene>
    <name evidence="3" type="ORF">CRN52_10825</name>
</gene>
<dbReference type="GO" id="GO:0016491">
    <property type="term" value="F:oxidoreductase activity"/>
    <property type="evidence" value="ECO:0007669"/>
    <property type="project" value="UniProtKB-KW"/>
</dbReference>
<dbReference type="InterPro" id="IPR006076">
    <property type="entry name" value="FAD-dep_OxRdtase"/>
</dbReference>
<organism evidence="3 4">
    <name type="scientific">Vibrio vulnificus</name>
    <dbReference type="NCBI Taxonomy" id="672"/>
    <lineage>
        <taxon>Bacteria</taxon>
        <taxon>Pseudomonadati</taxon>
        <taxon>Pseudomonadota</taxon>
        <taxon>Gammaproteobacteria</taxon>
        <taxon>Vibrionales</taxon>
        <taxon>Vibrionaceae</taxon>
        <taxon>Vibrio</taxon>
    </lineage>
</organism>
<dbReference type="EMBL" id="PDGH01000081">
    <property type="protein sequence ID" value="POB48211.1"/>
    <property type="molecule type" value="Genomic_DNA"/>
</dbReference>